<comment type="caution">
    <text evidence="2">The sequence shown here is derived from an EMBL/GenBank/DDBJ whole genome shotgun (WGS) entry which is preliminary data.</text>
</comment>
<keyword evidence="3" id="KW-1185">Reference proteome</keyword>
<dbReference type="RefSeq" id="WP_213035197.1">
    <property type="nucleotide sequence ID" value="NZ_CAJNBL010000005.1"/>
</dbReference>
<keyword evidence="1" id="KW-1133">Transmembrane helix</keyword>
<dbReference type="EMBL" id="CAJNBL010000005">
    <property type="protein sequence ID" value="CAE6695126.1"/>
    <property type="molecule type" value="Genomic_DNA"/>
</dbReference>
<proteinExistence type="predicted"/>
<protein>
    <submittedName>
        <fullName evidence="2">Uncharacterized protein</fullName>
    </submittedName>
</protein>
<feature type="transmembrane region" description="Helical" evidence="1">
    <location>
        <begin position="12"/>
        <end position="39"/>
    </location>
</feature>
<accession>A0A916F9L0</accession>
<dbReference type="Proteomes" id="UP000675882">
    <property type="component" value="Unassembled WGS sequence"/>
</dbReference>
<sequence length="93" mass="10342">MQRKSIPARSFWVIIIAGFVTGMGNGSVFGAALMCWMGRGGFEDWGGMMMDAYVPTTFNGFMTLWMLLFGLVFTLMLALGLKRHDTIENARHG</sequence>
<feature type="transmembrane region" description="Helical" evidence="1">
    <location>
        <begin position="59"/>
        <end position="81"/>
    </location>
</feature>
<name>A0A916F9L0_9PROT</name>
<keyword evidence="1" id="KW-0812">Transmembrane</keyword>
<gene>
    <name evidence="2" type="ORF">NTGZN8_130175</name>
</gene>
<evidence type="ECO:0000313" key="3">
    <source>
        <dbReference type="Proteomes" id="UP000675882"/>
    </source>
</evidence>
<evidence type="ECO:0000313" key="2">
    <source>
        <dbReference type="EMBL" id="CAE6695126.1"/>
    </source>
</evidence>
<reference evidence="2" key="1">
    <citation type="submission" date="2021-02" db="EMBL/GenBank/DDBJ databases">
        <authorList>
            <person name="Han P."/>
        </authorList>
    </citation>
    <scope>NUCLEOTIDE SEQUENCE</scope>
    <source>
        <strain evidence="2">Candidatus Nitrotoga sp. ZN8</strain>
    </source>
</reference>
<keyword evidence="1" id="KW-0472">Membrane</keyword>
<evidence type="ECO:0000256" key="1">
    <source>
        <dbReference type="SAM" id="Phobius"/>
    </source>
</evidence>
<organism evidence="2 3">
    <name type="scientific">Candidatus Nitrotoga fabula</name>
    <dbReference type="NCBI Taxonomy" id="2182327"/>
    <lineage>
        <taxon>Bacteria</taxon>
        <taxon>Pseudomonadati</taxon>
        <taxon>Pseudomonadota</taxon>
        <taxon>Betaproteobacteria</taxon>
        <taxon>Nitrosomonadales</taxon>
        <taxon>Gallionellaceae</taxon>
        <taxon>Candidatus Nitrotoga</taxon>
    </lineage>
</organism>
<dbReference type="AlphaFoldDB" id="A0A916F9L0"/>